<proteinExistence type="predicted"/>
<dbReference type="RefSeq" id="WP_003456228.1">
    <property type="nucleotide sequence ID" value="NC_008261.1"/>
</dbReference>
<dbReference type="HOGENOM" id="CLU_215755_0_0_9"/>
<evidence type="ECO:0000313" key="1">
    <source>
        <dbReference type="EMBL" id="ABG84532.1"/>
    </source>
</evidence>
<gene>
    <name evidence="1" type="ordered locus">CPF_1120</name>
</gene>
<dbReference type="KEGG" id="cpf:CPF_1120"/>
<keyword evidence="2" id="KW-1185">Reference proteome</keyword>
<evidence type="ECO:0000313" key="2">
    <source>
        <dbReference type="Proteomes" id="UP000001823"/>
    </source>
</evidence>
<dbReference type="Proteomes" id="UP000001823">
    <property type="component" value="Chromosome"/>
</dbReference>
<protein>
    <submittedName>
        <fullName evidence="1">Uncharacterized protein</fullName>
    </submittedName>
</protein>
<reference evidence="1 2" key="1">
    <citation type="journal article" date="2006" name="Genome Res.">
        <title>Skewed genomic variability in strains of the toxigenic bacterial pathogen, Clostridium perfringens.</title>
        <authorList>
            <person name="Myers G.S."/>
            <person name="Rasko D.A."/>
            <person name="Cheung J.K."/>
            <person name="Ravel J."/>
            <person name="Seshadri R."/>
            <person name="Deboy R.T."/>
            <person name="Ren Q."/>
            <person name="Varga J."/>
            <person name="Awad M.M."/>
            <person name="Brinkac L.M."/>
            <person name="Daugherty S.C."/>
            <person name="Haft D.H."/>
            <person name="Dodson R.J."/>
            <person name="Madupu R."/>
            <person name="Nelson W.C."/>
            <person name="Rosovitz M.J."/>
            <person name="Sullivan S.A."/>
            <person name="Khouri H."/>
            <person name="Dimitrov G.I."/>
            <person name="Watkins K.L."/>
            <person name="Mulligan S."/>
            <person name="Benton J."/>
            <person name="Radune D."/>
            <person name="Fisher D.J."/>
            <person name="Atkins H.S."/>
            <person name="Hiscox T."/>
            <person name="Jost B.H."/>
            <person name="Billington S.J."/>
            <person name="Songer J.G."/>
            <person name="McClane B.A."/>
            <person name="Titball R.W."/>
            <person name="Rood J.I."/>
            <person name="Melville S.B."/>
            <person name="Paulsen I.T."/>
        </authorList>
    </citation>
    <scope>NUCLEOTIDE SEQUENCE [LARGE SCALE GENOMIC DNA]</scope>
    <source>
        <strain evidence="2">ATCC 13124 / DSM 756 / JCM 1290 / NCIMB 6125 / NCTC 8237 / S 107 / Type A</strain>
    </source>
</reference>
<dbReference type="GeneID" id="93002597"/>
<accession>A0A0H2YV59</accession>
<name>A0A0H2YV59_CLOP1</name>
<dbReference type="AlphaFoldDB" id="A0A0H2YV59"/>
<organism evidence="1 2">
    <name type="scientific">Clostridium perfringens (strain ATCC 13124 / DSM 756 / JCM 1290 / NCIMB 6125 / NCTC 8237 / Type A)</name>
    <dbReference type="NCBI Taxonomy" id="195103"/>
    <lineage>
        <taxon>Bacteria</taxon>
        <taxon>Bacillati</taxon>
        <taxon>Bacillota</taxon>
        <taxon>Clostridia</taxon>
        <taxon>Eubacteriales</taxon>
        <taxon>Clostridiaceae</taxon>
        <taxon>Clostridium</taxon>
    </lineage>
</organism>
<sequence>MKRSNSPNNKKIEIKEICEICGEEMDENPFAYDYDSENKLVFKCPACGHRKVRNL</sequence>
<dbReference type="PaxDb" id="195103-CPF_1120"/>
<dbReference type="EMBL" id="CP000246">
    <property type="protein sequence ID" value="ABG84532.1"/>
    <property type="molecule type" value="Genomic_DNA"/>
</dbReference>